<feature type="transmembrane region" description="Helical" evidence="9">
    <location>
        <begin position="827"/>
        <end position="846"/>
    </location>
</feature>
<dbReference type="GO" id="GO:0015189">
    <property type="term" value="F:L-lysine transmembrane transporter activity"/>
    <property type="evidence" value="ECO:0007669"/>
    <property type="project" value="TreeGrafter"/>
</dbReference>
<keyword evidence="7 9" id="KW-1133">Transmembrane helix</keyword>
<feature type="transmembrane region" description="Helical" evidence="9">
    <location>
        <begin position="729"/>
        <end position="751"/>
    </location>
</feature>
<feature type="transmembrane region" description="Helical" evidence="9">
    <location>
        <begin position="795"/>
        <end position="815"/>
    </location>
</feature>
<evidence type="ECO:0000259" key="10">
    <source>
        <dbReference type="Pfam" id="PF01490"/>
    </source>
</evidence>
<name>A0AAW2H730_9NEOP</name>
<keyword evidence="6" id="KW-0029">Amino-acid transport</keyword>
<evidence type="ECO:0000256" key="1">
    <source>
        <dbReference type="ARBA" id="ARBA00004128"/>
    </source>
</evidence>
<dbReference type="GO" id="GO:0005290">
    <property type="term" value="F:L-histidine transmembrane transporter activity"/>
    <property type="evidence" value="ECO:0007669"/>
    <property type="project" value="TreeGrafter"/>
</dbReference>
<comment type="subcellular location">
    <subcellularLocation>
        <location evidence="1">Vacuole membrane</location>
        <topology evidence="1">Multi-pass membrane protein</topology>
    </subcellularLocation>
</comment>
<dbReference type="GO" id="GO:0061459">
    <property type="term" value="F:L-arginine transmembrane transporter activity"/>
    <property type="evidence" value="ECO:0007669"/>
    <property type="project" value="TreeGrafter"/>
</dbReference>
<evidence type="ECO:0000256" key="5">
    <source>
        <dbReference type="ARBA" id="ARBA00022692"/>
    </source>
</evidence>
<sequence>MPKKIAESDFIIVELGANLQAVGQVGVSVFSTKKLGEIRFALFTGLYFDKWYELVENQLAEFIAEAAYEGGGKGDEQSARKLCDKKCRKGRKLLRARELCPPVLLEYYALKDHSSINYVGHAELSYMLLFVEQGERLLVLDTKKGFFSYSVFYKNSHADLTAITTSDYYVLRYTENSIKKVSLFERLSVFYHTFFILGNCDVLKVLEFYQDNFYQVFVYTASRLCATKIFCSLRSDAMYLDVRMVDFFCREFQTNENVHPLVRCNTGSGYVVSAVRVQTRLENSTLHTNVTLLKSFFLELLVKKNTTVEFQSTKFHRHEMEFLDIKLEEYFVEFYWKFKHYTFTKVLCISHVSLKSIDFEYQESFELESSLIQEVVKQLVCSEIMFCFGDMTVFRNALVPESTFLAIPNSSRIRNAAFSVLRKSVKAATEGPFEKYDFLVDRRERRLNICAECDGITVSHMTTVFLLVSSMFGAGTITMPTCFVKLGYLGATIFLLAGVLATFTSLIFLTYSAEALQIFTYSGMCKELGRPLALALDAIIAVLCYGATISYGLYMVNYIQKLLPPFVSNEMLSRGIIGLAILAPLFFISQLKSLSKLSFVSWLALGATLLVIVELLSYLLFTNYTPKENSPVLAFGTDYAKGVPLIAFSLGCQQNVISIYSALADRTFWSSVKVMAIGCAIAGGIYEVIGYLGSRLLGAFSSDDFIEIFTDKRSEFIRYISAAGDRWGFFPRLCVFAFTLVLFAALPIQTFAARASIFNLLHDKAPTRKNIIIATVVHFAVIYSVILVGTIPVDVLTLIGAIASPMIGFVFPSIIYMKLVGYRKATFYLGALILVLSAATSGYSLYNFEPKTLWMRNLMGIKPHK</sequence>
<dbReference type="GO" id="GO:0005302">
    <property type="term" value="F:L-tyrosine transmembrane transporter activity"/>
    <property type="evidence" value="ECO:0007669"/>
    <property type="project" value="TreeGrafter"/>
</dbReference>
<evidence type="ECO:0000256" key="9">
    <source>
        <dbReference type="SAM" id="Phobius"/>
    </source>
</evidence>
<dbReference type="EMBL" id="JARGDH010000006">
    <property type="protein sequence ID" value="KAL0265592.1"/>
    <property type="molecule type" value="Genomic_DNA"/>
</dbReference>
<feature type="transmembrane region" description="Helical" evidence="9">
    <location>
        <begin position="571"/>
        <end position="588"/>
    </location>
</feature>
<comment type="caution">
    <text evidence="11">The sequence shown here is derived from an EMBL/GenBank/DDBJ whole genome shotgun (WGS) entry which is preliminary data.</text>
</comment>
<feature type="transmembrane region" description="Helical" evidence="9">
    <location>
        <begin position="532"/>
        <end position="551"/>
    </location>
</feature>
<evidence type="ECO:0000256" key="2">
    <source>
        <dbReference type="ARBA" id="ARBA00008066"/>
    </source>
</evidence>
<proteinExistence type="inferred from homology"/>
<gene>
    <name evidence="11" type="ORF">PYX00_011305</name>
</gene>
<dbReference type="GO" id="GO:0015194">
    <property type="term" value="F:L-serine transmembrane transporter activity"/>
    <property type="evidence" value="ECO:0007669"/>
    <property type="project" value="TreeGrafter"/>
</dbReference>
<feature type="transmembrane region" description="Helical" evidence="9">
    <location>
        <begin position="771"/>
        <end position="789"/>
    </location>
</feature>
<evidence type="ECO:0000256" key="7">
    <source>
        <dbReference type="ARBA" id="ARBA00022989"/>
    </source>
</evidence>
<evidence type="ECO:0000256" key="3">
    <source>
        <dbReference type="ARBA" id="ARBA00022448"/>
    </source>
</evidence>
<keyword evidence="8 9" id="KW-0472">Membrane</keyword>
<dbReference type="AlphaFoldDB" id="A0AAW2H730"/>
<keyword evidence="5 9" id="KW-0812">Transmembrane</keyword>
<dbReference type="InterPro" id="IPR013057">
    <property type="entry name" value="AA_transpt_TM"/>
</dbReference>
<feature type="domain" description="Amino acid transporter transmembrane" evidence="10">
    <location>
        <begin position="459"/>
        <end position="824"/>
    </location>
</feature>
<reference evidence="11" key="1">
    <citation type="journal article" date="2024" name="Gigascience">
        <title>Chromosome-level genome of the poultry shaft louse Menopon gallinae provides insight into the host-switching and adaptive evolution of parasitic lice.</title>
        <authorList>
            <person name="Xu Y."/>
            <person name="Ma L."/>
            <person name="Liu S."/>
            <person name="Liang Y."/>
            <person name="Liu Q."/>
            <person name="He Z."/>
            <person name="Tian L."/>
            <person name="Duan Y."/>
            <person name="Cai W."/>
            <person name="Li H."/>
            <person name="Song F."/>
        </authorList>
    </citation>
    <scope>NUCLEOTIDE SEQUENCE</scope>
    <source>
        <strain evidence="11">Cailab_2023a</strain>
    </source>
</reference>
<accession>A0AAW2H730</accession>
<comment type="similarity">
    <text evidence="2">Belongs to the amino acid/polyamine transporter 2 family.</text>
</comment>
<protein>
    <recommendedName>
        <fullName evidence="10">Amino acid transporter transmembrane domain-containing protein</fullName>
    </recommendedName>
</protein>
<feature type="transmembrane region" description="Helical" evidence="9">
    <location>
        <begin position="641"/>
        <end position="662"/>
    </location>
</feature>
<feature type="transmembrane region" description="Helical" evidence="9">
    <location>
        <begin position="486"/>
        <end position="511"/>
    </location>
</feature>
<evidence type="ECO:0000256" key="6">
    <source>
        <dbReference type="ARBA" id="ARBA00022970"/>
    </source>
</evidence>
<evidence type="ECO:0000256" key="4">
    <source>
        <dbReference type="ARBA" id="ARBA00022554"/>
    </source>
</evidence>
<feature type="transmembrane region" description="Helical" evidence="9">
    <location>
        <begin position="674"/>
        <end position="693"/>
    </location>
</feature>
<feature type="transmembrane region" description="Helical" evidence="9">
    <location>
        <begin position="600"/>
        <end position="621"/>
    </location>
</feature>
<dbReference type="GO" id="GO:0005313">
    <property type="term" value="F:L-glutamate transmembrane transporter activity"/>
    <property type="evidence" value="ECO:0007669"/>
    <property type="project" value="TreeGrafter"/>
</dbReference>
<keyword evidence="3" id="KW-0813">Transport</keyword>
<dbReference type="PANTHER" id="PTHR22950:SF678">
    <property type="entry name" value="VACUOLAR AMINO ACID TRANSPORTER 5-RELATED"/>
    <property type="match status" value="1"/>
</dbReference>
<dbReference type="PANTHER" id="PTHR22950">
    <property type="entry name" value="AMINO ACID TRANSPORTER"/>
    <property type="match status" value="1"/>
</dbReference>
<evidence type="ECO:0000256" key="8">
    <source>
        <dbReference type="ARBA" id="ARBA00023136"/>
    </source>
</evidence>
<evidence type="ECO:0000313" key="11">
    <source>
        <dbReference type="EMBL" id="KAL0265592.1"/>
    </source>
</evidence>
<organism evidence="11">
    <name type="scientific">Menopon gallinae</name>
    <name type="common">poultry shaft louse</name>
    <dbReference type="NCBI Taxonomy" id="328185"/>
    <lineage>
        <taxon>Eukaryota</taxon>
        <taxon>Metazoa</taxon>
        <taxon>Ecdysozoa</taxon>
        <taxon>Arthropoda</taxon>
        <taxon>Hexapoda</taxon>
        <taxon>Insecta</taxon>
        <taxon>Pterygota</taxon>
        <taxon>Neoptera</taxon>
        <taxon>Paraneoptera</taxon>
        <taxon>Psocodea</taxon>
        <taxon>Troctomorpha</taxon>
        <taxon>Phthiraptera</taxon>
        <taxon>Amblycera</taxon>
        <taxon>Menoponidae</taxon>
        <taxon>Menopon</taxon>
    </lineage>
</organism>
<dbReference type="Pfam" id="PF01490">
    <property type="entry name" value="Aa_trans"/>
    <property type="match status" value="1"/>
</dbReference>
<dbReference type="GO" id="GO:0005774">
    <property type="term" value="C:vacuolar membrane"/>
    <property type="evidence" value="ECO:0007669"/>
    <property type="project" value="UniProtKB-SubCell"/>
</dbReference>
<keyword evidence="4" id="KW-0926">Vacuole</keyword>